<reference evidence="3 4" key="1">
    <citation type="submission" date="2013-11" db="EMBL/GenBank/DDBJ databases">
        <title>The Genome Sequence of Phytophthora parasitica P1976.</title>
        <authorList>
            <consortium name="The Broad Institute Genomics Platform"/>
            <person name="Russ C."/>
            <person name="Tyler B."/>
            <person name="Panabieres F."/>
            <person name="Shan W."/>
            <person name="Tripathy S."/>
            <person name="Grunwald N."/>
            <person name="Machado M."/>
            <person name="Johnson C.S."/>
            <person name="Walker B."/>
            <person name="Young S."/>
            <person name="Zeng Q."/>
            <person name="Gargeya S."/>
            <person name="Fitzgerald M."/>
            <person name="Haas B."/>
            <person name="Abouelleil A."/>
            <person name="Allen A.W."/>
            <person name="Alvarado L."/>
            <person name="Arachchi H.M."/>
            <person name="Berlin A.M."/>
            <person name="Chapman S.B."/>
            <person name="Gainer-Dewar J."/>
            <person name="Goldberg J."/>
            <person name="Griggs A."/>
            <person name="Gujja S."/>
            <person name="Hansen M."/>
            <person name="Howarth C."/>
            <person name="Imamovic A."/>
            <person name="Ireland A."/>
            <person name="Larimer J."/>
            <person name="McCowan C."/>
            <person name="Murphy C."/>
            <person name="Pearson M."/>
            <person name="Poon T.W."/>
            <person name="Priest M."/>
            <person name="Roberts A."/>
            <person name="Saif S."/>
            <person name="Shea T."/>
            <person name="Sisk P."/>
            <person name="Sykes S."/>
            <person name="Wortman J."/>
            <person name="Nusbaum C."/>
            <person name="Birren B."/>
        </authorList>
    </citation>
    <scope>NUCLEOTIDE SEQUENCE [LARGE SCALE GENOMIC DNA]</scope>
    <source>
        <strain evidence="3 4">P1976</strain>
    </source>
</reference>
<sequence>RQFPIEAAFEQLRPLAQTPVPMATRARVNSALRAQHMPPHLRHLEGKFKNSRGQSLSYLALFPPAKSPLRAVVVYLHGIGDHSRRYFYLYEQLCNAGFGVFAYDLLSHGASDSDHHGLRAHGAKFHYFVDDTNEFITMAKTELYPKLSLSMDNEPKMVLSGMSYGTLVSLHTILSGKHAFSGVVLVAPALLVEMTAILRVQAVFARPLSKLVPKARIVPAVNADFLCRDQDYLDDFKADPLTVSEPVTARMGAESLKAMKALEADKRIEDKSSDLCKLPILMMMGSNDKVTSLELAQMFYNRLASSDKEFKVFDEYFHALFDDPERDAVFAHLDNWLKTRFPLPEGAKIDKIDEDIETKAEVTTEPNVEVAAVLEGEQKVEAAVVVEEVKVETTETSKETTVTEEINVEVTAAQEPMADAAQAEKTETKTEEAQAVEKTTSLKE</sequence>
<name>A0A081ABJ8_PHYNI</name>
<evidence type="ECO:0000259" key="2">
    <source>
        <dbReference type="Pfam" id="PF12146"/>
    </source>
</evidence>
<dbReference type="InterPro" id="IPR051044">
    <property type="entry name" value="MAG_DAG_Lipase"/>
</dbReference>
<feature type="compositionally biased region" description="Basic and acidic residues" evidence="1">
    <location>
        <begin position="422"/>
        <end position="432"/>
    </location>
</feature>
<dbReference type="InterPro" id="IPR029058">
    <property type="entry name" value="AB_hydrolase_fold"/>
</dbReference>
<dbReference type="Gene3D" id="3.40.50.1820">
    <property type="entry name" value="alpha/beta hydrolase"/>
    <property type="match status" value="1"/>
</dbReference>
<feature type="domain" description="Serine aminopeptidase S33" evidence="2">
    <location>
        <begin position="69"/>
        <end position="325"/>
    </location>
</feature>
<gene>
    <name evidence="3" type="ORF">F444_08312</name>
</gene>
<dbReference type="SUPFAM" id="SSF53474">
    <property type="entry name" value="alpha/beta-Hydrolases"/>
    <property type="match status" value="1"/>
</dbReference>
<feature type="non-terminal residue" evidence="3">
    <location>
        <position position="1"/>
    </location>
</feature>
<organism evidence="3 4">
    <name type="scientific">Phytophthora nicotianae P1976</name>
    <dbReference type="NCBI Taxonomy" id="1317066"/>
    <lineage>
        <taxon>Eukaryota</taxon>
        <taxon>Sar</taxon>
        <taxon>Stramenopiles</taxon>
        <taxon>Oomycota</taxon>
        <taxon>Peronosporomycetes</taxon>
        <taxon>Peronosporales</taxon>
        <taxon>Peronosporaceae</taxon>
        <taxon>Phytophthora</taxon>
    </lineage>
</organism>
<evidence type="ECO:0000256" key="1">
    <source>
        <dbReference type="SAM" id="MobiDB-lite"/>
    </source>
</evidence>
<dbReference type="InterPro" id="IPR022742">
    <property type="entry name" value="Hydrolase_4"/>
</dbReference>
<dbReference type="EMBL" id="ANJA01001570">
    <property type="protein sequence ID" value="ETO76259.1"/>
    <property type="molecule type" value="Genomic_DNA"/>
</dbReference>
<accession>A0A081ABJ8</accession>
<proteinExistence type="predicted"/>
<dbReference type="Proteomes" id="UP000028582">
    <property type="component" value="Unassembled WGS sequence"/>
</dbReference>
<evidence type="ECO:0000313" key="3">
    <source>
        <dbReference type="EMBL" id="ETO76259.1"/>
    </source>
</evidence>
<protein>
    <recommendedName>
        <fullName evidence="2">Serine aminopeptidase S33 domain-containing protein</fullName>
    </recommendedName>
</protein>
<dbReference type="AlphaFoldDB" id="A0A081ABJ8"/>
<dbReference type="PANTHER" id="PTHR11614">
    <property type="entry name" value="PHOSPHOLIPASE-RELATED"/>
    <property type="match status" value="1"/>
</dbReference>
<evidence type="ECO:0000313" key="4">
    <source>
        <dbReference type="Proteomes" id="UP000028582"/>
    </source>
</evidence>
<feature type="region of interest" description="Disordered" evidence="1">
    <location>
        <begin position="417"/>
        <end position="444"/>
    </location>
</feature>
<comment type="caution">
    <text evidence="3">The sequence shown here is derived from an EMBL/GenBank/DDBJ whole genome shotgun (WGS) entry which is preliminary data.</text>
</comment>
<dbReference type="OrthoDB" id="2498029at2759"/>
<dbReference type="Pfam" id="PF12146">
    <property type="entry name" value="Hydrolase_4"/>
    <property type="match status" value="1"/>
</dbReference>